<name>A0ABZ1XM88_9ACTN</name>
<protein>
    <submittedName>
        <fullName evidence="10">D-alanyl-D-alanine carboxypeptidase</fullName>
    </submittedName>
</protein>
<keyword evidence="10" id="KW-0121">Carboxypeptidase</keyword>
<dbReference type="Proteomes" id="UP001432060">
    <property type="component" value="Chromosome"/>
</dbReference>
<feature type="compositionally biased region" description="Basic and acidic residues" evidence="8">
    <location>
        <begin position="10"/>
        <end position="27"/>
    </location>
</feature>
<feature type="compositionally biased region" description="Basic and acidic residues" evidence="8">
    <location>
        <begin position="251"/>
        <end position="316"/>
    </location>
</feature>
<dbReference type="PANTHER" id="PTHR21581">
    <property type="entry name" value="D-ALANYL-D-ALANINE CARBOXYPEPTIDASE"/>
    <property type="match status" value="1"/>
</dbReference>
<feature type="compositionally biased region" description="Acidic residues" evidence="8">
    <location>
        <begin position="166"/>
        <end position="180"/>
    </location>
</feature>
<dbReference type="InterPro" id="IPR001967">
    <property type="entry name" value="Peptidase_S11_N"/>
</dbReference>
<feature type="domain" description="Peptidase S11 D-alanyl-D-alanine carboxypeptidase A N-terminal" evidence="9">
    <location>
        <begin position="569"/>
        <end position="763"/>
    </location>
</feature>
<keyword evidence="2" id="KW-0732">Signal</keyword>
<sequence>MVRTGSDGAPGRREEASVAGESPDRSEQQQSSGETTPSERDPRVAVFGQDDGPRAASGSGAVSGPERNGSAKTSANGSVADTAKGAVNGSGAERAADAPVDQATAVFRAPRQEDHESRDTRLRAAVAAWVATDGDADASEDAGSGAGAGAGAAKADAPAPAAEKPDDADADAEGAAEEPAADATPVRETVPAPTAAPEEPAADASEDEPAAQEPGDKAAPASEDAEAADEPAQAAPEAAEEPDAAPEAAPEAEKSAEKGPAKGPEQDGKPDAKAEPEPKADAKPDAKPEPEPKADGKPDAKPEPKPDAKSDAKESGAEPEATAKPAAKADAAAKPDAAPDADKPASEGRAASWGAKPSAESAGKAEAVDQPTAVFKAVKPPVVDQPTTAIRLPKGGEPAAERPSTFVPLRSDDVRPDTEKPKAAAPEAAAAKTEAPKADAAKAAAPKPPASPRISVPDADAAERTRQQPLPPKPPLDLLAELTNTPPPAQTPVRTAVRRFKIWTPLVLLLLIVFAVVQFVRPLPDAELTMTSAPEYTFEGGAPQLPWPGEGQGLITVSGLGTVGRFGEEKPVPIASVTKSMTAYIIMRDHPMKVGEKGASIPVDELAEKEGGYNKAGKDESTLDTIKAGESLTQKDALSAIMIPSANNVARLLARWDAGSEAAFVQKMNDTAKQLGMTNTTYTDPSGLNATTVSTAVDQVKLATELVKNPALVEITRQPFWIDPKGVKRRNYNTLVPFNGAIGIKTGSTTKAGGNLLFAATKDVGGTKQTIVGAVFGQHKSTSILDLVNKVSKDVLIATRKSLTSATVIKKGDVVGYVDDGLGGRTPVVATKDLTVAGWSGLRTAISLTPGGTEVPHSAKAGTVVGKLTVGSGPGQVSAPVALQKALAEPGLGSKLTRLG</sequence>
<evidence type="ECO:0000256" key="7">
    <source>
        <dbReference type="RuleBase" id="RU004016"/>
    </source>
</evidence>
<keyword evidence="5" id="KW-0573">Peptidoglycan synthesis</keyword>
<feature type="compositionally biased region" description="Low complexity" evidence="8">
    <location>
        <begin position="323"/>
        <end position="338"/>
    </location>
</feature>
<proteinExistence type="inferred from homology"/>
<evidence type="ECO:0000313" key="10">
    <source>
        <dbReference type="EMBL" id="WUT83825.1"/>
    </source>
</evidence>
<evidence type="ECO:0000256" key="1">
    <source>
        <dbReference type="ARBA" id="ARBA00007164"/>
    </source>
</evidence>
<dbReference type="PRINTS" id="PR00725">
    <property type="entry name" value="DADACBPTASE1"/>
</dbReference>
<keyword evidence="10" id="KW-0645">Protease</keyword>
<keyword evidence="4" id="KW-0133">Cell shape</keyword>
<keyword evidence="3" id="KW-0378">Hydrolase</keyword>
<dbReference type="EMBL" id="CP109019">
    <property type="protein sequence ID" value="WUT83825.1"/>
    <property type="molecule type" value="Genomic_DNA"/>
</dbReference>
<keyword evidence="6" id="KW-0961">Cell wall biogenesis/degradation</keyword>
<comment type="similarity">
    <text evidence="1 7">Belongs to the peptidase S11 family.</text>
</comment>
<evidence type="ECO:0000256" key="5">
    <source>
        <dbReference type="ARBA" id="ARBA00022984"/>
    </source>
</evidence>
<dbReference type="Gene3D" id="3.40.710.10">
    <property type="entry name" value="DD-peptidase/beta-lactamase superfamily"/>
    <property type="match status" value="1"/>
</dbReference>
<dbReference type="InterPro" id="IPR012338">
    <property type="entry name" value="Beta-lactam/transpept-like"/>
</dbReference>
<feature type="compositionally biased region" description="Acidic residues" evidence="8">
    <location>
        <begin position="200"/>
        <end position="210"/>
    </location>
</feature>
<dbReference type="SUPFAM" id="SSF56601">
    <property type="entry name" value="beta-lactamase/transpeptidase-like"/>
    <property type="match status" value="1"/>
</dbReference>
<evidence type="ECO:0000256" key="2">
    <source>
        <dbReference type="ARBA" id="ARBA00022729"/>
    </source>
</evidence>
<feature type="compositionally biased region" description="Low complexity" evidence="8">
    <location>
        <begin position="151"/>
        <end position="162"/>
    </location>
</feature>
<feature type="compositionally biased region" description="Low complexity" evidence="8">
    <location>
        <begin position="211"/>
        <end position="222"/>
    </location>
</feature>
<feature type="region of interest" description="Disordered" evidence="8">
    <location>
        <begin position="135"/>
        <end position="478"/>
    </location>
</feature>
<evidence type="ECO:0000256" key="8">
    <source>
        <dbReference type="SAM" id="MobiDB-lite"/>
    </source>
</evidence>
<keyword evidence="11" id="KW-1185">Reference proteome</keyword>
<dbReference type="Pfam" id="PF00768">
    <property type="entry name" value="Peptidase_S11"/>
    <property type="match status" value="1"/>
</dbReference>
<evidence type="ECO:0000313" key="11">
    <source>
        <dbReference type="Proteomes" id="UP001432060"/>
    </source>
</evidence>
<feature type="compositionally biased region" description="Polar residues" evidence="8">
    <location>
        <begin position="70"/>
        <end position="79"/>
    </location>
</feature>
<feature type="region of interest" description="Disordered" evidence="8">
    <location>
        <begin position="1"/>
        <end position="121"/>
    </location>
</feature>
<reference evidence="10" key="1">
    <citation type="submission" date="2022-10" db="EMBL/GenBank/DDBJ databases">
        <title>The complete genomes of actinobacterial strains from the NBC collection.</title>
        <authorList>
            <person name="Joergensen T.S."/>
            <person name="Alvarez Arevalo M."/>
            <person name="Sterndorff E.B."/>
            <person name="Faurdal D."/>
            <person name="Vuksanovic O."/>
            <person name="Mourched A.-S."/>
            <person name="Charusanti P."/>
            <person name="Shaw S."/>
            <person name="Blin K."/>
            <person name="Weber T."/>
        </authorList>
    </citation>
    <scope>NUCLEOTIDE SEQUENCE</scope>
    <source>
        <strain evidence="10">NBC_00668</strain>
    </source>
</reference>
<feature type="compositionally biased region" description="Low complexity" evidence="8">
    <location>
        <begin position="423"/>
        <end position="433"/>
    </location>
</feature>
<dbReference type="RefSeq" id="WP_329399757.1">
    <property type="nucleotide sequence ID" value="NZ_CP109019.1"/>
</dbReference>
<feature type="compositionally biased region" description="Basic and acidic residues" evidence="8">
    <location>
        <begin position="410"/>
        <end position="422"/>
    </location>
</feature>
<evidence type="ECO:0000256" key="4">
    <source>
        <dbReference type="ARBA" id="ARBA00022960"/>
    </source>
</evidence>
<gene>
    <name evidence="10" type="ORF">OG515_17300</name>
</gene>
<accession>A0ABZ1XM88</accession>
<evidence type="ECO:0000259" key="9">
    <source>
        <dbReference type="Pfam" id="PF00768"/>
    </source>
</evidence>
<feature type="compositionally biased region" description="Basic and acidic residues" evidence="8">
    <location>
        <begin position="110"/>
        <end position="121"/>
    </location>
</feature>
<feature type="compositionally biased region" description="Low complexity" evidence="8">
    <location>
        <begin position="181"/>
        <end position="199"/>
    </location>
</feature>
<evidence type="ECO:0000256" key="3">
    <source>
        <dbReference type="ARBA" id="ARBA00022801"/>
    </source>
</evidence>
<dbReference type="PANTHER" id="PTHR21581:SF33">
    <property type="entry name" value="D-ALANYL-D-ALANINE CARBOXYPEPTIDASE DACB"/>
    <property type="match status" value="1"/>
</dbReference>
<dbReference type="InterPro" id="IPR018044">
    <property type="entry name" value="Peptidase_S11"/>
</dbReference>
<dbReference type="GO" id="GO:0004180">
    <property type="term" value="F:carboxypeptidase activity"/>
    <property type="evidence" value="ECO:0007669"/>
    <property type="project" value="UniProtKB-KW"/>
</dbReference>
<evidence type="ECO:0000256" key="6">
    <source>
        <dbReference type="ARBA" id="ARBA00023316"/>
    </source>
</evidence>
<organism evidence="10 11">
    <name type="scientific">Streptomyces melanogenes</name>
    <dbReference type="NCBI Taxonomy" id="67326"/>
    <lineage>
        <taxon>Bacteria</taxon>
        <taxon>Bacillati</taxon>
        <taxon>Actinomycetota</taxon>
        <taxon>Actinomycetes</taxon>
        <taxon>Kitasatosporales</taxon>
        <taxon>Streptomycetaceae</taxon>
        <taxon>Streptomyces</taxon>
    </lineage>
</organism>